<accession>A0A6B0TQS3</accession>
<feature type="domain" description="IclR-ED" evidence="5">
    <location>
        <begin position="71"/>
        <end position="254"/>
    </location>
</feature>
<evidence type="ECO:0000259" key="4">
    <source>
        <dbReference type="PROSITE" id="PS51077"/>
    </source>
</evidence>
<reference evidence="6 7" key="1">
    <citation type="submission" date="2019-12" db="EMBL/GenBank/DDBJ databases">
        <title>Strain KN286 was isolated from seawater, which was collected from Caroline Seamount in the tropical western Pacific.</title>
        <authorList>
            <person name="Wang Q."/>
        </authorList>
    </citation>
    <scope>NUCLEOTIDE SEQUENCE [LARGE SCALE GENOMIC DNA]</scope>
    <source>
        <strain evidence="6 7">KN286</strain>
    </source>
</reference>
<dbReference type="Proteomes" id="UP000436016">
    <property type="component" value="Unassembled WGS sequence"/>
</dbReference>
<dbReference type="Pfam" id="PF01614">
    <property type="entry name" value="IclR_C"/>
    <property type="match status" value="1"/>
</dbReference>
<dbReference type="InterPro" id="IPR029016">
    <property type="entry name" value="GAF-like_dom_sf"/>
</dbReference>
<sequence>MTKSGHSDGTVGKALEVLDAVAAYGRPVRFKELLADGAYPKATLYRLLQTLTNQNMLSFDAESGYYTLGGRLIRLAHAAWQAGSLGPLARPHIDALSLRLGETVHLAQLDDGQVLYIDKRNATRPIPMYSDAGKIGPGYCTGVGKAMLAFLPDSERTVALAKQSYYRHTEHTLTTPEALEAELAEIRQTGISFDREEHEPQIICVAVPILGQGLRPLGALSVTTTTLRHSLDDLEALAPDLKACATAIARDADPWVSPTESRTVSA</sequence>
<dbReference type="GO" id="GO:0003677">
    <property type="term" value="F:DNA binding"/>
    <property type="evidence" value="ECO:0007669"/>
    <property type="project" value="UniProtKB-KW"/>
</dbReference>
<organism evidence="6 7">
    <name type="scientific">Oceanomicrobium pacificus</name>
    <dbReference type="NCBI Taxonomy" id="2692916"/>
    <lineage>
        <taxon>Bacteria</taxon>
        <taxon>Pseudomonadati</taxon>
        <taxon>Pseudomonadota</taxon>
        <taxon>Alphaproteobacteria</taxon>
        <taxon>Rhodobacterales</taxon>
        <taxon>Paracoccaceae</taxon>
        <taxon>Oceanomicrobium</taxon>
    </lineage>
</organism>
<dbReference type="EMBL" id="WUWG01000001">
    <property type="protein sequence ID" value="MXU64108.1"/>
    <property type="molecule type" value="Genomic_DNA"/>
</dbReference>
<keyword evidence="7" id="KW-1185">Reference proteome</keyword>
<dbReference type="GO" id="GO:0045892">
    <property type="term" value="P:negative regulation of DNA-templated transcription"/>
    <property type="evidence" value="ECO:0007669"/>
    <property type="project" value="TreeGrafter"/>
</dbReference>
<dbReference type="InterPro" id="IPR014757">
    <property type="entry name" value="Tscrpt_reg_IclR_C"/>
</dbReference>
<keyword evidence="3" id="KW-0804">Transcription</keyword>
<dbReference type="PANTHER" id="PTHR30136:SF24">
    <property type="entry name" value="HTH-TYPE TRANSCRIPTIONAL REPRESSOR ALLR"/>
    <property type="match status" value="1"/>
</dbReference>
<comment type="caution">
    <text evidence="6">The sequence shown here is derived from an EMBL/GenBank/DDBJ whole genome shotgun (WGS) entry which is preliminary data.</text>
</comment>
<dbReference type="Gene3D" id="1.10.10.10">
    <property type="entry name" value="Winged helix-like DNA-binding domain superfamily/Winged helix DNA-binding domain"/>
    <property type="match status" value="1"/>
</dbReference>
<dbReference type="InterPro" id="IPR036388">
    <property type="entry name" value="WH-like_DNA-bd_sf"/>
</dbReference>
<keyword evidence="1" id="KW-0805">Transcription regulation</keyword>
<evidence type="ECO:0000256" key="1">
    <source>
        <dbReference type="ARBA" id="ARBA00023015"/>
    </source>
</evidence>
<dbReference type="InterPro" id="IPR036390">
    <property type="entry name" value="WH_DNA-bd_sf"/>
</dbReference>
<protein>
    <submittedName>
        <fullName evidence="6">Helix-turn-helix domain-containing protein</fullName>
    </submittedName>
</protein>
<dbReference type="PROSITE" id="PS51078">
    <property type="entry name" value="ICLR_ED"/>
    <property type="match status" value="1"/>
</dbReference>
<evidence type="ECO:0000313" key="7">
    <source>
        <dbReference type="Proteomes" id="UP000436016"/>
    </source>
</evidence>
<dbReference type="InterPro" id="IPR050707">
    <property type="entry name" value="HTH_MetabolicPath_Reg"/>
</dbReference>
<dbReference type="SUPFAM" id="SSF46785">
    <property type="entry name" value="Winged helix' DNA-binding domain"/>
    <property type="match status" value="1"/>
</dbReference>
<dbReference type="AlphaFoldDB" id="A0A6B0TQS3"/>
<dbReference type="InterPro" id="IPR005471">
    <property type="entry name" value="Tscrpt_reg_IclR_N"/>
</dbReference>
<name>A0A6B0TQS3_9RHOB</name>
<dbReference type="GO" id="GO:0003700">
    <property type="term" value="F:DNA-binding transcription factor activity"/>
    <property type="evidence" value="ECO:0007669"/>
    <property type="project" value="TreeGrafter"/>
</dbReference>
<evidence type="ECO:0000259" key="5">
    <source>
        <dbReference type="PROSITE" id="PS51078"/>
    </source>
</evidence>
<feature type="domain" description="HTH iclR-type" evidence="4">
    <location>
        <begin position="8"/>
        <end position="70"/>
    </location>
</feature>
<dbReference type="SMART" id="SM00346">
    <property type="entry name" value="HTH_ICLR"/>
    <property type="match status" value="1"/>
</dbReference>
<evidence type="ECO:0000256" key="3">
    <source>
        <dbReference type="ARBA" id="ARBA00023163"/>
    </source>
</evidence>
<dbReference type="Gene3D" id="3.30.450.40">
    <property type="match status" value="1"/>
</dbReference>
<dbReference type="RefSeq" id="WP_160851193.1">
    <property type="nucleotide sequence ID" value="NZ_WUWG01000001.1"/>
</dbReference>
<dbReference type="PANTHER" id="PTHR30136">
    <property type="entry name" value="HELIX-TURN-HELIX TRANSCRIPTIONAL REGULATOR, ICLR FAMILY"/>
    <property type="match status" value="1"/>
</dbReference>
<dbReference type="PROSITE" id="PS51077">
    <property type="entry name" value="HTH_ICLR"/>
    <property type="match status" value="1"/>
</dbReference>
<proteinExistence type="predicted"/>
<gene>
    <name evidence="6" type="ORF">GSH16_01515</name>
</gene>
<dbReference type="SUPFAM" id="SSF55781">
    <property type="entry name" value="GAF domain-like"/>
    <property type="match status" value="1"/>
</dbReference>
<evidence type="ECO:0000313" key="6">
    <source>
        <dbReference type="EMBL" id="MXU64108.1"/>
    </source>
</evidence>
<dbReference type="Pfam" id="PF09339">
    <property type="entry name" value="HTH_IclR"/>
    <property type="match status" value="1"/>
</dbReference>
<keyword evidence="2" id="KW-0238">DNA-binding</keyword>
<evidence type="ECO:0000256" key="2">
    <source>
        <dbReference type="ARBA" id="ARBA00023125"/>
    </source>
</evidence>